<sequence length="104" mass="11416">MGAAFGKQQRTSDVTSAVGGYGQFDDHEGTWVFHLWLVNDSVDPPAYLHVPAVLDTGSALPNILDTTQTVSIPCLGWQPWTDCLGLHLDRANRAIRTARLRTII</sequence>
<dbReference type="Proteomes" id="UP001485043">
    <property type="component" value="Unassembled WGS sequence"/>
</dbReference>
<organism evidence="1 2">
    <name type="scientific">Apatococcus fuscideae</name>
    <dbReference type="NCBI Taxonomy" id="2026836"/>
    <lineage>
        <taxon>Eukaryota</taxon>
        <taxon>Viridiplantae</taxon>
        <taxon>Chlorophyta</taxon>
        <taxon>core chlorophytes</taxon>
        <taxon>Trebouxiophyceae</taxon>
        <taxon>Chlorellales</taxon>
        <taxon>Chlorellaceae</taxon>
        <taxon>Apatococcus</taxon>
    </lineage>
</organism>
<evidence type="ECO:0000313" key="1">
    <source>
        <dbReference type="EMBL" id="KAK9863430.1"/>
    </source>
</evidence>
<proteinExistence type="predicted"/>
<keyword evidence="2" id="KW-1185">Reference proteome</keyword>
<name>A0AAW1T2B3_9CHLO</name>
<protein>
    <submittedName>
        <fullName evidence="1">Uncharacterized protein</fullName>
    </submittedName>
</protein>
<dbReference type="EMBL" id="JALJOV010000473">
    <property type="protein sequence ID" value="KAK9863430.1"/>
    <property type="molecule type" value="Genomic_DNA"/>
</dbReference>
<evidence type="ECO:0000313" key="2">
    <source>
        <dbReference type="Proteomes" id="UP001485043"/>
    </source>
</evidence>
<comment type="caution">
    <text evidence="1">The sequence shown here is derived from an EMBL/GenBank/DDBJ whole genome shotgun (WGS) entry which is preliminary data.</text>
</comment>
<accession>A0AAW1T2B3</accession>
<gene>
    <name evidence="1" type="ORF">WJX84_008274</name>
</gene>
<dbReference type="AlphaFoldDB" id="A0AAW1T2B3"/>
<reference evidence="1 2" key="1">
    <citation type="journal article" date="2024" name="Nat. Commun.">
        <title>Phylogenomics reveals the evolutionary origins of lichenization in chlorophyte algae.</title>
        <authorList>
            <person name="Puginier C."/>
            <person name="Libourel C."/>
            <person name="Otte J."/>
            <person name="Skaloud P."/>
            <person name="Haon M."/>
            <person name="Grisel S."/>
            <person name="Petersen M."/>
            <person name="Berrin J.G."/>
            <person name="Delaux P.M."/>
            <person name="Dal Grande F."/>
            <person name="Keller J."/>
        </authorList>
    </citation>
    <scope>NUCLEOTIDE SEQUENCE [LARGE SCALE GENOMIC DNA]</scope>
    <source>
        <strain evidence="1 2">SAG 2523</strain>
    </source>
</reference>